<dbReference type="PANTHER" id="PTHR30055">
    <property type="entry name" value="HTH-TYPE TRANSCRIPTIONAL REGULATOR RUTR"/>
    <property type="match status" value="1"/>
</dbReference>
<dbReference type="InterPro" id="IPR001647">
    <property type="entry name" value="HTH_TetR"/>
</dbReference>
<dbReference type="InterPro" id="IPR050109">
    <property type="entry name" value="HTH-type_TetR-like_transc_reg"/>
</dbReference>
<dbReference type="PROSITE" id="PS50977">
    <property type="entry name" value="HTH_TETR_2"/>
    <property type="match status" value="1"/>
</dbReference>
<feature type="DNA-binding region" description="H-T-H motif" evidence="4">
    <location>
        <begin position="42"/>
        <end position="61"/>
    </location>
</feature>
<dbReference type="InterPro" id="IPR009057">
    <property type="entry name" value="Homeodomain-like_sf"/>
</dbReference>
<comment type="caution">
    <text evidence="7">The sequence shown here is derived from an EMBL/GenBank/DDBJ whole genome shotgun (WGS) entry which is preliminary data.</text>
</comment>
<accession>A0A2N7W245</accession>
<evidence type="ECO:0000313" key="8">
    <source>
        <dbReference type="Proteomes" id="UP000235347"/>
    </source>
</evidence>
<evidence type="ECO:0000256" key="2">
    <source>
        <dbReference type="ARBA" id="ARBA00023125"/>
    </source>
</evidence>
<dbReference type="PRINTS" id="PR00455">
    <property type="entry name" value="HTHTETR"/>
</dbReference>
<dbReference type="SUPFAM" id="SSF48498">
    <property type="entry name" value="Tetracyclin repressor-like, C-terminal domain"/>
    <property type="match status" value="1"/>
</dbReference>
<dbReference type="SUPFAM" id="SSF46689">
    <property type="entry name" value="Homeodomain-like"/>
    <property type="match status" value="1"/>
</dbReference>
<dbReference type="InterPro" id="IPR036271">
    <property type="entry name" value="Tet_transcr_reg_TetR-rel_C_sf"/>
</dbReference>
<keyword evidence="3" id="KW-0804">Transcription</keyword>
<sequence>MSETKRLRRSTESGYARGEETRLRIIEAAIDLFGERGFVAASTREIAARAGVNAPALQYYFENKEGVYRACAEHLASEVWVKFEPVVRSGLETLDTTDDVARLIEAFVAIQDVMIDKAMTTPSAPTLKLFFVREQGGQEPPIATEIFQQRVRGPLNRVALALVAKICGTTPDDPRTILRLLTLHGQFMSFHTAPRSVMTLLGWSTMDAAKIDLVKQTIFANTRSLLQLWSVERETAAPVRQSRATHGKEKAAASRRKG</sequence>
<proteinExistence type="predicted"/>
<organism evidence="7 8">
    <name type="scientific">Trinickia soli</name>
    <dbReference type="NCBI Taxonomy" id="380675"/>
    <lineage>
        <taxon>Bacteria</taxon>
        <taxon>Pseudomonadati</taxon>
        <taxon>Pseudomonadota</taxon>
        <taxon>Betaproteobacteria</taxon>
        <taxon>Burkholderiales</taxon>
        <taxon>Burkholderiaceae</taxon>
        <taxon>Trinickia</taxon>
    </lineage>
</organism>
<feature type="domain" description="HTH tetR-type" evidence="6">
    <location>
        <begin position="19"/>
        <end position="79"/>
    </location>
</feature>
<dbReference type="Pfam" id="PF00440">
    <property type="entry name" value="TetR_N"/>
    <property type="match status" value="1"/>
</dbReference>
<keyword evidence="2 4" id="KW-0238">DNA-binding</keyword>
<dbReference type="Gene3D" id="1.10.357.10">
    <property type="entry name" value="Tetracycline Repressor, domain 2"/>
    <property type="match status" value="1"/>
</dbReference>
<evidence type="ECO:0000256" key="1">
    <source>
        <dbReference type="ARBA" id="ARBA00023015"/>
    </source>
</evidence>
<dbReference type="PANTHER" id="PTHR30055:SF234">
    <property type="entry name" value="HTH-TYPE TRANSCRIPTIONAL REGULATOR BETI"/>
    <property type="match status" value="1"/>
</dbReference>
<evidence type="ECO:0000313" key="7">
    <source>
        <dbReference type="EMBL" id="PMS23474.1"/>
    </source>
</evidence>
<keyword evidence="8" id="KW-1185">Reference proteome</keyword>
<evidence type="ECO:0000256" key="5">
    <source>
        <dbReference type="SAM" id="MobiDB-lite"/>
    </source>
</evidence>
<dbReference type="Gene3D" id="1.10.10.60">
    <property type="entry name" value="Homeodomain-like"/>
    <property type="match status" value="1"/>
</dbReference>
<gene>
    <name evidence="7" type="ORF">C0Z19_15865</name>
</gene>
<dbReference type="Proteomes" id="UP000235347">
    <property type="component" value="Unassembled WGS sequence"/>
</dbReference>
<dbReference type="InterPro" id="IPR015292">
    <property type="entry name" value="Tscrpt_reg_YbiH_C"/>
</dbReference>
<evidence type="ECO:0000259" key="6">
    <source>
        <dbReference type="PROSITE" id="PS50977"/>
    </source>
</evidence>
<evidence type="ECO:0000256" key="4">
    <source>
        <dbReference type="PROSITE-ProRule" id="PRU00335"/>
    </source>
</evidence>
<dbReference type="RefSeq" id="WP_102610776.1">
    <property type="nucleotide sequence ID" value="NZ_CADIKD010000015.1"/>
</dbReference>
<dbReference type="AlphaFoldDB" id="A0A2N7W245"/>
<dbReference type="Pfam" id="PF09209">
    <property type="entry name" value="CecR_C"/>
    <property type="match status" value="1"/>
</dbReference>
<dbReference type="GO" id="GO:0000976">
    <property type="term" value="F:transcription cis-regulatory region binding"/>
    <property type="evidence" value="ECO:0007669"/>
    <property type="project" value="TreeGrafter"/>
</dbReference>
<dbReference type="EMBL" id="PNYB01000012">
    <property type="protein sequence ID" value="PMS23474.1"/>
    <property type="molecule type" value="Genomic_DNA"/>
</dbReference>
<dbReference type="GO" id="GO:0003700">
    <property type="term" value="F:DNA-binding transcription factor activity"/>
    <property type="evidence" value="ECO:0007669"/>
    <property type="project" value="TreeGrafter"/>
</dbReference>
<evidence type="ECO:0000256" key="3">
    <source>
        <dbReference type="ARBA" id="ARBA00023163"/>
    </source>
</evidence>
<name>A0A2N7W245_9BURK</name>
<reference evidence="7 8" key="1">
    <citation type="submission" date="2018-01" db="EMBL/GenBank/DDBJ databases">
        <title>Whole genome analyses suggest that Burkholderia sensu lato contains two further novel genera in the rhizoxinica-symbiotica group Mycetohabitans gen. nov., and Trinickia gen. nov.: implications for the evolution of diazotrophy and nodulation in the Burkholderiaceae.</title>
        <authorList>
            <person name="Estrada-de los Santos P."/>
            <person name="Palmer M."/>
            <person name="Chavez-Ramirez B."/>
            <person name="Beukes C."/>
            <person name="Steenkamp E.T."/>
            <person name="Hirsch A.M."/>
            <person name="Manyaka P."/>
            <person name="Maluk M."/>
            <person name="Lafos M."/>
            <person name="Crook M."/>
            <person name="Gross E."/>
            <person name="Simon M.F."/>
            <person name="Bueno dos Reis Junior F."/>
            <person name="Poole P.S."/>
            <person name="Venter S.N."/>
            <person name="James E.K."/>
        </authorList>
    </citation>
    <scope>NUCLEOTIDE SEQUENCE [LARGE SCALE GENOMIC DNA]</scope>
    <source>
        <strain evidence="7 8">GP25-8</strain>
    </source>
</reference>
<keyword evidence="1" id="KW-0805">Transcription regulation</keyword>
<feature type="region of interest" description="Disordered" evidence="5">
    <location>
        <begin position="237"/>
        <end position="258"/>
    </location>
</feature>
<protein>
    <submittedName>
        <fullName evidence="7">DUF1956 domain-containing protein</fullName>
    </submittedName>
</protein>